<keyword evidence="5" id="KW-0418">Kinase</keyword>
<keyword evidence="3" id="KW-0808">Transferase</keyword>
<evidence type="ECO:0000313" key="11">
    <source>
        <dbReference type="EMBL" id="KAJ9660749.1"/>
    </source>
</evidence>
<keyword evidence="4" id="KW-0547">Nucleotide-binding</keyword>
<feature type="region of interest" description="Disordered" evidence="9">
    <location>
        <begin position="384"/>
        <end position="409"/>
    </location>
</feature>
<comment type="catalytic activity">
    <reaction evidence="8">
        <text>L-seryl-[protein] + ATP = O-phospho-L-seryl-[protein] + ADP + H(+)</text>
        <dbReference type="Rhea" id="RHEA:17989"/>
        <dbReference type="Rhea" id="RHEA-COMP:9863"/>
        <dbReference type="Rhea" id="RHEA-COMP:11604"/>
        <dbReference type="ChEBI" id="CHEBI:15378"/>
        <dbReference type="ChEBI" id="CHEBI:29999"/>
        <dbReference type="ChEBI" id="CHEBI:30616"/>
        <dbReference type="ChEBI" id="CHEBI:83421"/>
        <dbReference type="ChEBI" id="CHEBI:456216"/>
        <dbReference type="EC" id="2.7.11.1"/>
    </reaction>
</comment>
<sequence length="968" mass="108925">MAQARKDDTLRFVHEAIRKKIRHQDHPERAFICCADVERIWSESAKIATVMYPKVWDQPRLKRVQSDMILILSILVYIGAQDSFLKLFHPETGEPLSVDSDLPLEDEQLDFLDSPGHRQTFDERQFWFIPETVHETFSQKTQVIKDVRRRLPFEYREENVGMGGYGEVSLICIPPGYIKHEERGGSDQELLVACKKIVPSKDFSKEVDNLQILKESITSHSRIMLHQATIKHGLNHYILFPYAEFGDLEVFFHCGYTSDGFQRYLWPQEFKEFAEISDANITKRVLLLLSECFALADAIAWLHNGITVENTSTRMFCAHMDLKPANVLIKKWKDGRCGVGRWMISDFGISAFKEDTEKQDSRFVSIRDWYSEVTLNTRPKRYEGTYQAPEVQDPETFPGASSSSPANRKGIGRKSDIWSYGCILSEVLAFALGKDELVTQFQRARKGPMPDDYFYSKKGSQYITTAARPKQYEIRPSVSQWLDGLSGEFTNPGKWIACYVGTIKKILNVDAVCRPDANLTKELVGHVKDHIEACLSDNIRCDILHPKQLSEPTPVQDEKPPVTPDPPHTPSTSELRVALQGRTGSALSGGTPTIIRSSTLDEEILSGGLSTVDEGSTLPTSPDTSSPSTARDTISTTFSGKILAHQLPEPDPRHSISIYRKPLDAYGIMSKADLPRVPQESTLRTLTTETGRKLKAKDVALSHTGDVIAYLAESLIYIFDIDLAGKQATLRAELGLRPLKGWKNVAVSGSYLAAWGHEEKRNKLLRLVNLEDPGAVTVELSAEDKQQTFSSAAFNDTGELLFAWAYGWVKGKKMESVGHYRMDSTMDPNSYSLIPYNSFHGCVVAAPEKKYFPAQINSSRRGTIDLLPRHEIMIPGRIAACVYRNHSLITLEKQSWPHRHRLKEYIINYGSSHTIESACADIGPIKTGKEKVSRIRAIQSHDNNVVIVICNIDGVVEFVKLVTDQGLR</sequence>
<feature type="region of interest" description="Disordered" evidence="9">
    <location>
        <begin position="609"/>
        <end position="633"/>
    </location>
</feature>
<dbReference type="PROSITE" id="PS50011">
    <property type="entry name" value="PROTEIN_KINASE_DOM"/>
    <property type="match status" value="1"/>
</dbReference>
<dbReference type="InterPro" id="IPR011009">
    <property type="entry name" value="Kinase-like_dom_sf"/>
</dbReference>
<evidence type="ECO:0000256" key="3">
    <source>
        <dbReference type="ARBA" id="ARBA00022679"/>
    </source>
</evidence>
<dbReference type="EC" id="2.7.11.1" evidence="1"/>
<dbReference type="InterPro" id="IPR050660">
    <property type="entry name" value="NEK_Ser/Thr_kinase"/>
</dbReference>
<dbReference type="Pfam" id="PF00069">
    <property type="entry name" value="Pkinase"/>
    <property type="match status" value="1"/>
</dbReference>
<dbReference type="PANTHER" id="PTHR43671">
    <property type="entry name" value="SERINE/THREONINE-PROTEIN KINASE NEK"/>
    <property type="match status" value="1"/>
</dbReference>
<dbReference type="InterPro" id="IPR000719">
    <property type="entry name" value="Prot_kinase_dom"/>
</dbReference>
<dbReference type="EMBL" id="JAPDRL010000063">
    <property type="protein sequence ID" value="KAJ9660749.1"/>
    <property type="molecule type" value="Genomic_DNA"/>
</dbReference>
<dbReference type="Gene3D" id="1.10.510.10">
    <property type="entry name" value="Transferase(Phosphotransferase) domain 1"/>
    <property type="match status" value="1"/>
</dbReference>
<gene>
    <name evidence="11" type="ORF">H2201_006828</name>
</gene>
<dbReference type="PANTHER" id="PTHR43671:SF98">
    <property type="entry name" value="SERINE_THREONINE-PROTEIN KINASE NEK11"/>
    <property type="match status" value="1"/>
</dbReference>
<evidence type="ECO:0000256" key="6">
    <source>
        <dbReference type="ARBA" id="ARBA00022840"/>
    </source>
</evidence>
<evidence type="ECO:0000313" key="12">
    <source>
        <dbReference type="Proteomes" id="UP001172684"/>
    </source>
</evidence>
<organism evidence="11 12">
    <name type="scientific">Coniosporium apollinis</name>
    <dbReference type="NCBI Taxonomy" id="61459"/>
    <lineage>
        <taxon>Eukaryota</taxon>
        <taxon>Fungi</taxon>
        <taxon>Dikarya</taxon>
        <taxon>Ascomycota</taxon>
        <taxon>Pezizomycotina</taxon>
        <taxon>Dothideomycetes</taxon>
        <taxon>Dothideomycetes incertae sedis</taxon>
        <taxon>Coniosporium</taxon>
    </lineage>
</organism>
<proteinExistence type="predicted"/>
<dbReference type="PROSITE" id="PS00108">
    <property type="entry name" value="PROTEIN_KINASE_ST"/>
    <property type="match status" value="1"/>
</dbReference>
<evidence type="ECO:0000256" key="7">
    <source>
        <dbReference type="ARBA" id="ARBA00047899"/>
    </source>
</evidence>
<comment type="catalytic activity">
    <reaction evidence="7">
        <text>L-threonyl-[protein] + ATP = O-phospho-L-threonyl-[protein] + ADP + H(+)</text>
        <dbReference type="Rhea" id="RHEA:46608"/>
        <dbReference type="Rhea" id="RHEA-COMP:11060"/>
        <dbReference type="Rhea" id="RHEA-COMP:11605"/>
        <dbReference type="ChEBI" id="CHEBI:15378"/>
        <dbReference type="ChEBI" id="CHEBI:30013"/>
        <dbReference type="ChEBI" id="CHEBI:30616"/>
        <dbReference type="ChEBI" id="CHEBI:61977"/>
        <dbReference type="ChEBI" id="CHEBI:456216"/>
        <dbReference type="EC" id="2.7.11.1"/>
    </reaction>
</comment>
<feature type="domain" description="Protein kinase" evidence="10">
    <location>
        <begin position="154"/>
        <end position="490"/>
    </location>
</feature>
<evidence type="ECO:0000256" key="8">
    <source>
        <dbReference type="ARBA" id="ARBA00048679"/>
    </source>
</evidence>
<name>A0ABQ9NNC7_9PEZI</name>
<evidence type="ECO:0000256" key="2">
    <source>
        <dbReference type="ARBA" id="ARBA00022527"/>
    </source>
</evidence>
<comment type="caution">
    <text evidence="11">The sequence shown here is derived from an EMBL/GenBank/DDBJ whole genome shotgun (WGS) entry which is preliminary data.</text>
</comment>
<feature type="region of interest" description="Disordered" evidence="9">
    <location>
        <begin position="547"/>
        <end position="573"/>
    </location>
</feature>
<keyword evidence="6" id="KW-0067">ATP-binding</keyword>
<reference evidence="11" key="1">
    <citation type="submission" date="2022-10" db="EMBL/GenBank/DDBJ databases">
        <title>Culturing micro-colonial fungi from biological soil crusts in the Mojave desert and describing Neophaeococcomyces mojavensis, and introducing the new genera and species Taxawa tesnikishii.</title>
        <authorList>
            <person name="Kurbessoian T."/>
            <person name="Stajich J.E."/>
        </authorList>
    </citation>
    <scope>NUCLEOTIDE SEQUENCE</scope>
    <source>
        <strain evidence="11">TK_1</strain>
    </source>
</reference>
<evidence type="ECO:0000256" key="4">
    <source>
        <dbReference type="ARBA" id="ARBA00022741"/>
    </source>
</evidence>
<protein>
    <recommendedName>
        <fullName evidence="1">non-specific serine/threonine protein kinase</fullName>
        <ecNumber evidence="1">2.7.11.1</ecNumber>
    </recommendedName>
</protein>
<evidence type="ECO:0000256" key="5">
    <source>
        <dbReference type="ARBA" id="ARBA00022777"/>
    </source>
</evidence>
<dbReference type="Proteomes" id="UP001172684">
    <property type="component" value="Unassembled WGS sequence"/>
</dbReference>
<dbReference type="SUPFAM" id="SSF56112">
    <property type="entry name" value="Protein kinase-like (PK-like)"/>
    <property type="match status" value="1"/>
</dbReference>
<keyword evidence="2" id="KW-0723">Serine/threonine-protein kinase</keyword>
<keyword evidence="12" id="KW-1185">Reference proteome</keyword>
<evidence type="ECO:0000256" key="1">
    <source>
        <dbReference type="ARBA" id="ARBA00012513"/>
    </source>
</evidence>
<dbReference type="SMART" id="SM00220">
    <property type="entry name" value="S_TKc"/>
    <property type="match status" value="1"/>
</dbReference>
<accession>A0ABQ9NNC7</accession>
<feature type="compositionally biased region" description="Low complexity" evidence="9">
    <location>
        <begin position="616"/>
        <end position="629"/>
    </location>
</feature>
<evidence type="ECO:0000256" key="9">
    <source>
        <dbReference type="SAM" id="MobiDB-lite"/>
    </source>
</evidence>
<dbReference type="InterPro" id="IPR008271">
    <property type="entry name" value="Ser/Thr_kinase_AS"/>
</dbReference>
<evidence type="ECO:0000259" key="10">
    <source>
        <dbReference type="PROSITE" id="PS50011"/>
    </source>
</evidence>